<accession>A0A7C9FT04</accession>
<keyword evidence="5" id="KW-1185">Reference proteome</keyword>
<dbReference type="GO" id="GO:0016989">
    <property type="term" value="F:sigma factor antagonist activity"/>
    <property type="evidence" value="ECO:0007669"/>
    <property type="project" value="TreeGrafter"/>
</dbReference>
<dbReference type="RefSeq" id="WP_152763583.1">
    <property type="nucleotide sequence ID" value="NZ_WHLY01000002.1"/>
</dbReference>
<gene>
    <name evidence="4" type="ORF">GBK04_22455</name>
</gene>
<comment type="caution">
    <text evidence="4">The sequence shown here is derived from an EMBL/GenBank/DDBJ whole genome shotgun (WGS) entry which is preliminary data.</text>
</comment>
<evidence type="ECO:0000256" key="1">
    <source>
        <dbReference type="SAM" id="Phobius"/>
    </source>
</evidence>
<name>A0A7C9FT04_9BACT</name>
<keyword evidence="1" id="KW-0812">Transmembrane</keyword>
<dbReference type="Proteomes" id="UP000479293">
    <property type="component" value="Unassembled WGS sequence"/>
</dbReference>
<dbReference type="Pfam" id="PF16344">
    <property type="entry name" value="FecR_C"/>
    <property type="match status" value="1"/>
</dbReference>
<dbReference type="Gene3D" id="3.55.50.30">
    <property type="match status" value="1"/>
</dbReference>
<feature type="transmembrane region" description="Helical" evidence="1">
    <location>
        <begin position="90"/>
        <end position="110"/>
    </location>
</feature>
<evidence type="ECO:0000313" key="5">
    <source>
        <dbReference type="Proteomes" id="UP000479293"/>
    </source>
</evidence>
<evidence type="ECO:0000259" key="3">
    <source>
        <dbReference type="Pfam" id="PF16344"/>
    </source>
</evidence>
<dbReference type="InterPro" id="IPR012373">
    <property type="entry name" value="Ferrdict_sens_TM"/>
</dbReference>
<dbReference type="AlphaFoldDB" id="A0A7C9FT04"/>
<dbReference type="PANTHER" id="PTHR30273:SF2">
    <property type="entry name" value="PROTEIN FECR"/>
    <property type="match status" value="1"/>
</dbReference>
<keyword evidence="1" id="KW-0472">Membrane</keyword>
<reference evidence="4 5" key="1">
    <citation type="submission" date="2019-10" db="EMBL/GenBank/DDBJ databases">
        <title>Draft Genome Sequence of Cytophagaceae sp. SJW1-29.</title>
        <authorList>
            <person name="Choi A."/>
        </authorList>
    </citation>
    <scope>NUCLEOTIDE SEQUENCE [LARGE SCALE GENOMIC DNA]</scope>
    <source>
        <strain evidence="4 5">SJW1-29</strain>
    </source>
</reference>
<dbReference type="Gene3D" id="2.60.120.1440">
    <property type="match status" value="1"/>
</dbReference>
<dbReference type="PANTHER" id="PTHR30273">
    <property type="entry name" value="PERIPLASMIC SIGNAL SENSOR AND SIGMA FACTOR ACTIVATOR FECR-RELATED"/>
    <property type="match status" value="1"/>
</dbReference>
<dbReference type="InterPro" id="IPR032508">
    <property type="entry name" value="FecR_C"/>
</dbReference>
<feature type="domain" description="Protein FecR C-terminal" evidence="3">
    <location>
        <begin position="260"/>
        <end position="326"/>
    </location>
</feature>
<dbReference type="Pfam" id="PF04773">
    <property type="entry name" value="FecR"/>
    <property type="match status" value="1"/>
</dbReference>
<dbReference type="PIRSF" id="PIRSF018266">
    <property type="entry name" value="FecR"/>
    <property type="match status" value="1"/>
</dbReference>
<evidence type="ECO:0000313" key="4">
    <source>
        <dbReference type="EMBL" id="MPR36032.1"/>
    </source>
</evidence>
<sequence>MEYPINKPMVFRYLANRATPLERQAVEEWLRKGGDTETFHQWLLEWETKSPQYVPDSETAYQSLLERIDSQETMASNLQKTVPLRRRFSFLNWPIAASVALLLCAAGWLLRKPLLYKTYATEYGQTSSFILNDGSHVTLNANSSLDVPRFGFETGVRTVHLRGEAEFSVRHTPTHQRFVVSTSDQFQIEVLGTEFTVFARPRGTKVALSKGKIRLDYRHGTTKKHVLMKPGELATLNTAGSLRVKHSPDSDALSAWKEHRFVFNNTSVAEICALFEENFGLIVRASDPEIAARTISGNFKAQSAEDLLEVLVEVLNLEIRKDNKTLLLLNPNQNPKS</sequence>
<dbReference type="EMBL" id="WHLY01000002">
    <property type="protein sequence ID" value="MPR36032.1"/>
    <property type="molecule type" value="Genomic_DNA"/>
</dbReference>
<feature type="domain" description="FecR protein" evidence="2">
    <location>
        <begin position="118"/>
        <end position="214"/>
    </location>
</feature>
<protein>
    <submittedName>
        <fullName evidence="4">DUF4974 domain-containing protein</fullName>
    </submittedName>
</protein>
<evidence type="ECO:0000259" key="2">
    <source>
        <dbReference type="Pfam" id="PF04773"/>
    </source>
</evidence>
<dbReference type="InterPro" id="IPR006860">
    <property type="entry name" value="FecR"/>
</dbReference>
<keyword evidence="1" id="KW-1133">Transmembrane helix</keyword>
<organism evidence="4 5">
    <name type="scientific">Salmonirosea aquatica</name>
    <dbReference type="NCBI Taxonomy" id="2654236"/>
    <lineage>
        <taxon>Bacteria</taxon>
        <taxon>Pseudomonadati</taxon>
        <taxon>Bacteroidota</taxon>
        <taxon>Cytophagia</taxon>
        <taxon>Cytophagales</taxon>
        <taxon>Spirosomataceae</taxon>
        <taxon>Salmonirosea</taxon>
    </lineage>
</organism>
<proteinExistence type="predicted"/>